<evidence type="ECO:0000256" key="7">
    <source>
        <dbReference type="ARBA" id="ARBA00023136"/>
    </source>
</evidence>
<feature type="domain" description="Membrane insertase YidC/Oxa/ALB C-terminal" evidence="11">
    <location>
        <begin position="30"/>
        <end position="211"/>
    </location>
</feature>
<evidence type="ECO:0000256" key="4">
    <source>
        <dbReference type="ARBA" id="ARBA00022692"/>
    </source>
</evidence>
<comment type="subcellular location">
    <subcellularLocation>
        <location evidence="1">Cell membrane</location>
        <topology evidence="1">Multi-pass membrane protein</topology>
    </subcellularLocation>
    <subcellularLocation>
        <location evidence="9">Membrane</location>
        <topology evidence="9">Multi-pass membrane protein</topology>
    </subcellularLocation>
</comment>
<organism evidence="12 13">
    <name type="scientific">Hathewaya histolytica</name>
    <name type="common">Clostridium histolyticum</name>
    <dbReference type="NCBI Taxonomy" id="1498"/>
    <lineage>
        <taxon>Bacteria</taxon>
        <taxon>Bacillati</taxon>
        <taxon>Bacillota</taxon>
        <taxon>Clostridia</taxon>
        <taxon>Eubacteriales</taxon>
        <taxon>Clostridiaceae</taxon>
        <taxon>Hathewaya</taxon>
    </lineage>
</organism>
<dbReference type="GO" id="GO:0032977">
    <property type="term" value="F:membrane insertase activity"/>
    <property type="evidence" value="ECO:0007669"/>
    <property type="project" value="InterPro"/>
</dbReference>
<dbReference type="GO" id="GO:0005886">
    <property type="term" value="C:plasma membrane"/>
    <property type="evidence" value="ECO:0007669"/>
    <property type="project" value="UniProtKB-SubCell"/>
</dbReference>
<keyword evidence="4 9" id="KW-0812">Transmembrane</keyword>
<feature type="transmembrane region" description="Helical" evidence="10">
    <location>
        <begin position="195"/>
        <end position="215"/>
    </location>
</feature>
<dbReference type="NCBIfam" id="TIGR03592">
    <property type="entry name" value="yidC_oxa1_cterm"/>
    <property type="match status" value="1"/>
</dbReference>
<name>A0A4V6KF40_HATHI</name>
<evidence type="ECO:0000256" key="5">
    <source>
        <dbReference type="ARBA" id="ARBA00022927"/>
    </source>
</evidence>
<keyword evidence="13" id="KW-1185">Reference proteome</keyword>
<dbReference type="GO" id="GO:0015031">
    <property type="term" value="P:protein transport"/>
    <property type="evidence" value="ECO:0007669"/>
    <property type="project" value="UniProtKB-KW"/>
</dbReference>
<dbReference type="PANTHER" id="PTHR12428">
    <property type="entry name" value="OXA1"/>
    <property type="match status" value="1"/>
</dbReference>
<keyword evidence="2" id="KW-0813">Transport</keyword>
<evidence type="ECO:0000256" key="8">
    <source>
        <dbReference type="ARBA" id="ARBA00023186"/>
    </source>
</evidence>
<dbReference type="InterPro" id="IPR047196">
    <property type="entry name" value="YidC_ALB_C"/>
</dbReference>
<keyword evidence="7 10" id="KW-0472">Membrane</keyword>
<dbReference type="RefSeq" id="WP_138211218.1">
    <property type="nucleotide sequence ID" value="NZ_CBCRUQ010000026.1"/>
</dbReference>
<evidence type="ECO:0000256" key="10">
    <source>
        <dbReference type="SAM" id="Phobius"/>
    </source>
</evidence>
<protein>
    <submittedName>
        <fullName evidence="12">Membrane protein insertase, YidC/Oxa1 family</fullName>
    </submittedName>
</protein>
<reference evidence="12 13" key="1">
    <citation type="submission" date="2019-05" db="EMBL/GenBank/DDBJ databases">
        <authorList>
            <consortium name="Pathogen Informatics"/>
        </authorList>
    </citation>
    <scope>NUCLEOTIDE SEQUENCE [LARGE SCALE GENOMIC DNA]</scope>
    <source>
        <strain evidence="12 13">NCTC503</strain>
    </source>
</reference>
<feature type="transmembrane region" description="Helical" evidence="10">
    <location>
        <begin position="95"/>
        <end position="116"/>
    </location>
</feature>
<sequence>MNFLIQPIARVFEVIHKYISGGVSDVGLSYGLTIIAVTFLIKLLLLPLNIKSTKSMMKSSEVQSEVKKIQQKYKADPQRANQEVMKFYKENGINPMAGCLPLLIQMPILIALYGVFNNLSGIQGVSFLWLKDLASPDKTYILPILAGVSQFVVGKLTPTSSTGDSAQQAQMKTMNVVMPAMIAFMTLPLKSALGLYWVVSNIIQGLQSLLVYFLIKREKESK</sequence>
<keyword evidence="5" id="KW-0653">Protein transport</keyword>
<proteinExistence type="inferred from homology"/>
<dbReference type="AlphaFoldDB" id="A0A4V6KF40"/>
<evidence type="ECO:0000259" key="11">
    <source>
        <dbReference type="Pfam" id="PF02096"/>
    </source>
</evidence>
<dbReference type="EMBL" id="LR590481">
    <property type="protein sequence ID" value="VTQ96647.1"/>
    <property type="molecule type" value="Genomic_DNA"/>
</dbReference>
<keyword evidence="6 10" id="KW-1133">Transmembrane helix</keyword>
<feature type="transmembrane region" description="Helical" evidence="10">
    <location>
        <begin position="28"/>
        <end position="48"/>
    </location>
</feature>
<evidence type="ECO:0000313" key="13">
    <source>
        <dbReference type="Proteomes" id="UP000308489"/>
    </source>
</evidence>
<dbReference type="InterPro" id="IPR028055">
    <property type="entry name" value="YidC/Oxa/ALB_C"/>
</dbReference>
<dbReference type="Proteomes" id="UP000308489">
    <property type="component" value="Chromosome 1"/>
</dbReference>
<dbReference type="PRINTS" id="PR00701">
    <property type="entry name" value="60KDINNERMP"/>
</dbReference>
<dbReference type="Pfam" id="PF02096">
    <property type="entry name" value="60KD_IMP"/>
    <property type="match status" value="1"/>
</dbReference>
<dbReference type="GO" id="GO:0051205">
    <property type="term" value="P:protein insertion into membrane"/>
    <property type="evidence" value="ECO:0007669"/>
    <property type="project" value="TreeGrafter"/>
</dbReference>
<dbReference type="OrthoDB" id="9780552at2"/>
<evidence type="ECO:0000256" key="2">
    <source>
        <dbReference type="ARBA" id="ARBA00022448"/>
    </source>
</evidence>
<dbReference type="KEGG" id="hhw:NCTC503_02758"/>
<evidence type="ECO:0000313" key="12">
    <source>
        <dbReference type="EMBL" id="VTQ96647.1"/>
    </source>
</evidence>
<keyword evidence="8" id="KW-0143">Chaperone</keyword>
<evidence type="ECO:0000256" key="1">
    <source>
        <dbReference type="ARBA" id="ARBA00004651"/>
    </source>
</evidence>
<evidence type="ECO:0000256" key="9">
    <source>
        <dbReference type="RuleBase" id="RU003945"/>
    </source>
</evidence>
<comment type="similarity">
    <text evidence="9">Belongs to the OXA1/ALB3/YidC family.</text>
</comment>
<evidence type="ECO:0000256" key="6">
    <source>
        <dbReference type="ARBA" id="ARBA00022989"/>
    </source>
</evidence>
<dbReference type="CDD" id="cd20070">
    <property type="entry name" value="5TM_YidC_Alb3"/>
    <property type="match status" value="1"/>
</dbReference>
<gene>
    <name evidence="12" type="primary">yidC</name>
    <name evidence="12" type="ORF">NCTC503_02758</name>
</gene>
<dbReference type="PANTHER" id="PTHR12428:SF65">
    <property type="entry name" value="CYTOCHROME C OXIDASE ASSEMBLY PROTEIN COX18, MITOCHONDRIAL"/>
    <property type="match status" value="1"/>
</dbReference>
<keyword evidence="3" id="KW-1003">Cell membrane</keyword>
<evidence type="ECO:0000256" key="3">
    <source>
        <dbReference type="ARBA" id="ARBA00022475"/>
    </source>
</evidence>
<dbReference type="InterPro" id="IPR001708">
    <property type="entry name" value="YidC/ALB3/OXA1/COX18"/>
</dbReference>
<accession>A0A4V6KF40</accession>